<evidence type="ECO:0000313" key="2">
    <source>
        <dbReference type="Proteomes" id="UP000199518"/>
    </source>
</evidence>
<evidence type="ECO:0000313" key="1">
    <source>
        <dbReference type="EMBL" id="SFI55543.1"/>
    </source>
</evidence>
<dbReference type="NCBIfam" id="TIGR01409">
    <property type="entry name" value="TAT_signal_seq"/>
    <property type="match status" value="1"/>
</dbReference>
<dbReference type="AlphaFoldDB" id="A0A1I3J5T2"/>
<dbReference type="SUPFAM" id="SSF53649">
    <property type="entry name" value="Alkaline phosphatase-like"/>
    <property type="match status" value="1"/>
</dbReference>
<reference evidence="2" key="1">
    <citation type="submission" date="2016-10" db="EMBL/GenBank/DDBJ databases">
        <authorList>
            <person name="Varghese N."/>
            <person name="Submissions S."/>
        </authorList>
    </citation>
    <scope>NUCLEOTIDE SEQUENCE [LARGE SCALE GENOMIC DNA]</scope>
    <source>
        <strain evidence="2">DSM 26348</strain>
    </source>
</reference>
<dbReference type="Pfam" id="PF07394">
    <property type="entry name" value="DUF1501"/>
    <property type="match status" value="1"/>
</dbReference>
<dbReference type="InterPro" id="IPR017850">
    <property type="entry name" value="Alkaline_phosphatase_core_sf"/>
</dbReference>
<proteinExistence type="predicted"/>
<dbReference type="InterPro" id="IPR006311">
    <property type="entry name" value="TAT_signal"/>
</dbReference>
<dbReference type="EMBL" id="FOQD01000010">
    <property type="protein sequence ID" value="SFI55543.1"/>
    <property type="molecule type" value="Genomic_DNA"/>
</dbReference>
<dbReference type="OrthoDB" id="127333at2"/>
<dbReference type="STRING" id="1576369.SAMN05421753_11067"/>
<dbReference type="Gene3D" id="3.40.720.10">
    <property type="entry name" value="Alkaline Phosphatase, subunit A"/>
    <property type="match status" value="1"/>
</dbReference>
<organism evidence="1 2">
    <name type="scientific">Planctomicrobium piriforme</name>
    <dbReference type="NCBI Taxonomy" id="1576369"/>
    <lineage>
        <taxon>Bacteria</taxon>
        <taxon>Pseudomonadati</taxon>
        <taxon>Planctomycetota</taxon>
        <taxon>Planctomycetia</taxon>
        <taxon>Planctomycetales</taxon>
        <taxon>Planctomycetaceae</taxon>
        <taxon>Planctomicrobium</taxon>
    </lineage>
</organism>
<dbReference type="PROSITE" id="PS51318">
    <property type="entry name" value="TAT"/>
    <property type="match status" value="1"/>
</dbReference>
<dbReference type="InterPro" id="IPR010869">
    <property type="entry name" value="DUF1501"/>
</dbReference>
<protein>
    <submittedName>
        <fullName evidence="1">Tat (Twin-arginine translocation) pathway signal sequence</fullName>
    </submittedName>
</protein>
<gene>
    <name evidence="1" type="ORF">SAMN05421753_11067</name>
</gene>
<dbReference type="Proteomes" id="UP000199518">
    <property type="component" value="Unassembled WGS sequence"/>
</dbReference>
<name>A0A1I3J5T2_9PLAN</name>
<dbReference type="PANTHER" id="PTHR43737">
    <property type="entry name" value="BLL7424 PROTEIN"/>
    <property type="match status" value="1"/>
</dbReference>
<keyword evidence="2" id="KW-1185">Reference proteome</keyword>
<dbReference type="InterPro" id="IPR019546">
    <property type="entry name" value="TAT_signal_bac_arc"/>
</dbReference>
<dbReference type="PANTHER" id="PTHR43737:SF1">
    <property type="entry name" value="DUF1501 DOMAIN-CONTAINING PROTEIN"/>
    <property type="match status" value="1"/>
</dbReference>
<dbReference type="RefSeq" id="WP_092051123.1">
    <property type="nucleotide sequence ID" value="NZ_FOQD01000010.1"/>
</dbReference>
<accession>A0A1I3J5T2</accession>
<sequence length="436" mass="47067">MFSNATRRDFLKQAAAGATGMLAAGGAAPLLANSEKKNFPVGKAEHCIMIWLGGGSSQIDTWDPKRRGDAKEKVAGSYYDPIDTAVPGIQVCEHLSGCAKILDRFNLLRTVHHEVIDEHAAATNRMHTGRPTSGSIVYPSIGSIVAHKRGAVSENAPAYILIGYPNVTRGPGFLGSKAGYVYLTSTEAGPSSFTRPPEIGTARQSRREQLLEQVRAEYLERATGGKTIRDYDSSVSEALRLSGPEFMSVFNLDEEPADLREAYGSEFGQRCLLSRRLLESGTRFIEVSHNLNFVNGTGWDTHNSGQLNQHLLIQDLDKALSTLVLDLESKQMLDKTLIVVASEFGRPAQFDNGGGRGHHGASFTVVLAGGGLQNGKMIGTTDELGMKIVDRPVSVPDMHATICCAMGINPSEELYAAGDRPVPITDQGQPIRELFA</sequence>